<dbReference type="GeneID" id="301127654"/>
<dbReference type="Proteomes" id="UP001303701">
    <property type="component" value="Chromosome"/>
</dbReference>
<name>A0ABY9WAY3_9BACI</name>
<dbReference type="RefSeq" id="WP_082829641.1">
    <property type="nucleotide sequence ID" value="NZ_CP134501.1"/>
</dbReference>
<sequence length="55" mass="6532">MNKMNILSIKIENERAYMISLAEKYGYTSEVVLKISQELDKLIHQYQIELLKKTK</sequence>
<dbReference type="PANTHER" id="PTHR41263">
    <property type="entry name" value="ASPARTYL-PHOSPHATE PHOSPHATASE YISI"/>
    <property type="match status" value="1"/>
</dbReference>
<dbReference type="InterPro" id="IPR036638">
    <property type="entry name" value="HLH_DNA-bd_sf"/>
</dbReference>
<organism evidence="1 2">
    <name type="scientific">Aeribacillus composti</name>
    <dbReference type="NCBI Taxonomy" id="1868734"/>
    <lineage>
        <taxon>Bacteria</taxon>
        <taxon>Bacillati</taxon>
        <taxon>Bacillota</taxon>
        <taxon>Bacilli</taxon>
        <taxon>Bacillales</taxon>
        <taxon>Bacillaceae</taxon>
        <taxon>Aeribacillus</taxon>
    </lineage>
</organism>
<dbReference type="InterPro" id="IPR018540">
    <property type="entry name" value="Spo0E-like"/>
</dbReference>
<dbReference type="InterPro" id="IPR053028">
    <property type="entry name" value="Spo0E-like_phosphatase"/>
</dbReference>
<keyword evidence="2" id="KW-1185">Reference proteome</keyword>
<dbReference type="SUPFAM" id="SSF140500">
    <property type="entry name" value="BAS1536-like"/>
    <property type="match status" value="1"/>
</dbReference>
<accession>A0ABY9WAY3</accession>
<proteinExistence type="predicted"/>
<reference evidence="1 2" key="1">
    <citation type="submission" date="2023-09" db="EMBL/GenBank/DDBJ databases">
        <title>Different Types of Thermotolerant Ring-Cleaving Dioxygenases derived from Aeribacillus composti HB-1 applied for multiple aromatic hydrocarbons removal.</title>
        <authorList>
            <person name="Cao L."/>
            <person name="Li M."/>
            <person name="Ma T."/>
        </authorList>
    </citation>
    <scope>NUCLEOTIDE SEQUENCE [LARGE SCALE GENOMIC DNA]</scope>
    <source>
        <strain evidence="1 2">HB-1</strain>
    </source>
</reference>
<evidence type="ECO:0000313" key="2">
    <source>
        <dbReference type="Proteomes" id="UP001303701"/>
    </source>
</evidence>
<protein>
    <submittedName>
        <fullName evidence="1">Aspartyl-phosphate phosphatase Spo0E family protein</fullName>
    </submittedName>
</protein>
<dbReference type="Pfam" id="PF09388">
    <property type="entry name" value="SpoOE-like"/>
    <property type="match status" value="1"/>
</dbReference>
<gene>
    <name evidence="1" type="ORF">RI196_16795</name>
</gene>
<dbReference type="EMBL" id="CP134501">
    <property type="protein sequence ID" value="WNF32858.1"/>
    <property type="molecule type" value="Genomic_DNA"/>
</dbReference>
<evidence type="ECO:0000313" key="1">
    <source>
        <dbReference type="EMBL" id="WNF32858.1"/>
    </source>
</evidence>
<dbReference type="PANTHER" id="PTHR41263:SF1">
    <property type="entry name" value="ASPARTYL-PHOSPHATE PHOSPHATASE YISI"/>
    <property type="match status" value="1"/>
</dbReference>
<dbReference type="InterPro" id="IPR037208">
    <property type="entry name" value="Spo0E-like_sf"/>
</dbReference>
<dbReference type="Gene3D" id="4.10.280.10">
    <property type="entry name" value="Helix-loop-helix DNA-binding domain"/>
    <property type="match status" value="1"/>
</dbReference>